<dbReference type="eggNOG" id="COG0845">
    <property type="taxonomic scope" value="Bacteria"/>
</dbReference>
<evidence type="ECO:0000313" key="5">
    <source>
        <dbReference type="Proteomes" id="UP000051984"/>
    </source>
</evidence>
<feature type="region of interest" description="Disordered" evidence="1">
    <location>
        <begin position="141"/>
        <end position="165"/>
    </location>
</feature>
<dbReference type="PANTHER" id="PTHR30469">
    <property type="entry name" value="MULTIDRUG RESISTANCE PROTEIN MDTA"/>
    <property type="match status" value="1"/>
</dbReference>
<dbReference type="Pfam" id="PF25989">
    <property type="entry name" value="YknX_C"/>
    <property type="match status" value="1"/>
</dbReference>
<dbReference type="GO" id="GO:1990281">
    <property type="term" value="C:efflux pump complex"/>
    <property type="evidence" value="ECO:0007669"/>
    <property type="project" value="TreeGrafter"/>
</dbReference>
<feature type="compositionally biased region" description="Polar residues" evidence="1">
    <location>
        <begin position="148"/>
        <end position="161"/>
    </location>
</feature>
<reference evidence="4 5" key="1">
    <citation type="journal article" date="2015" name="Genome Announc.">
        <title>Expanding the biotechnology potential of lactobacilli through comparative genomics of 213 strains and associated genera.</title>
        <authorList>
            <person name="Sun Z."/>
            <person name="Harris H.M."/>
            <person name="McCann A."/>
            <person name="Guo C."/>
            <person name="Argimon S."/>
            <person name="Zhang W."/>
            <person name="Yang X."/>
            <person name="Jeffery I.B."/>
            <person name="Cooney J.C."/>
            <person name="Kagawa T.F."/>
            <person name="Liu W."/>
            <person name="Song Y."/>
            <person name="Salvetti E."/>
            <person name="Wrobel A."/>
            <person name="Rasinkangas P."/>
            <person name="Parkhill J."/>
            <person name="Rea M.C."/>
            <person name="O'Sullivan O."/>
            <person name="Ritari J."/>
            <person name="Douillard F.P."/>
            <person name="Paul Ross R."/>
            <person name="Yang R."/>
            <person name="Briner A.E."/>
            <person name="Felis G.E."/>
            <person name="de Vos W.M."/>
            <person name="Barrangou R."/>
            <person name="Klaenhammer T.R."/>
            <person name="Caufield P.W."/>
            <person name="Cui Y."/>
            <person name="Zhang H."/>
            <person name="O'Toole P.W."/>
        </authorList>
    </citation>
    <scope>NUCLEOTIDE SEQUENCE [LARGE SCALE GENOMIC DNA]</scope>
    <source>
        <strain evidence="4 5">DSM 20178</strain>
    </source>
</reference>
<name>A0A0R1EVB2_LACZE</name>
<evidence type="ECO:0000259" key="3">
    <source>
        <dbReference type="Pfam" id="PF25989"/>
    </source>
</evidence>
<feature type="compositionally biased region" description="Basic and acidic residues" evidence="1">
    <location>
        <begin position="344"/>
        <end position="355"/>
    </location>
</feature>
<dbReference type="AlphaFoldDB" id="A0A0R1EVB2"/>
<feature type="region of interest" description="Disordered" evidence="1">
    <location>
        <begin position="332"/>
        <end position="355"/>
    </location>
</feature>
<gene>
    <name evidence="4" type="ORF">FD51_GL001413</name>
</gene>
<keyword evidence="2" id="KW-0812">Transmembrane</keyword>
<dbReference type="Gene3D" id="2.40.30.170">
    <property type="match status" value="1"/>
</dbReference>
<accession>A0A0R1EVB2</accession>
<feature type="domain" description="YknX-like C-terminal permuted SH3-like" evidence="3">
    <location>
        <begin position="291"/>
        <end position="353"/>
    </location>
</feature>
<dbReference type="GO" id="GO:0015562">
    <property type="term" value="F:efflux transmembrane transporter activity"/>
    <property type="evidence" value="ECO:0007669"/>
    <property type="project" value="TreeGrafter"/>
</dbReference>
<dbReference type="InterPro" id="IPR058637">
    <property type="entry name" value="YknX-like_C"/>
</dbReference>
<keyword evidence="2" id="KW-0472">Membrane</keyword>
<feature type="transmembrane region" description="Helical" evidence="2">
    <location>
        <begin position="12"/>
        <end position="34"/>
    </location>
</feature>
<proteinExistence type="predicted"/>
<evidence type="ECO:0000256" key="1">
    <source>
        <dbReference type="SAM" id="MobiDB-lite"/>
    </source>
</evidence>
<keyword evidence="2" id="KW-1133">Transmembrane helix</keyword>
<dbReference type="Proteomes" id="UP000051984">
    <property type="component" value="Unassembled WGS sequence"/>
</dbReference>
<evidence type="ECO:0000313" key="4">
    <source>
        <dbReference type="EMBL" id="KRK13215.1"/>
    </source>
</evidence>
<dbReference type="EMBL" id="AZCT01000002">
    <property type="protein sequence ID" value="KRK13215.1"/>
    <property type="molecule type" value="Genomic_DNA"/>
</dbReference>
<organism evidence="4 5">
    <name type="scientific">Lacticaseibacillus zeae DSM 20178 = KCTC 3804</name>
    <dbReference type="NCBI Taxonomy" id="1423816"/>
    <lineage>
        <taxon>Bacteria</taxon>
        <taxon>Bacillati</taxon>
        <taxon>Bacillota</taxon>
        <taxon>Bacilli</taxon>
        <taxon>Lactobacillales</taxon>
        <taxon>Lactobacillaceae</taxon>
        <taxon>Lacticaseibacillus</taxon>
    </lineage>
</organism>
<dbReference type="SUPFAM" id="SSF111369">
    <property type="entry name" value="HlyD-like secretion proteins"/>
    <property type="match status" value="1"/>
</dbReference>
<comment type="caution">
    <text evidence="4">The sequence shown here is derived from an EMBL/GenBank/DDBJ whole genome shotgun (WGS) entry which is preliminary data.</text>
</comment>
<dbReference type="PATRIC" id="fig|1423816.3.peg.1474"/>
<sequence>MKKRQAKHKGISQRMVIIGIGILAIIVVTIIFFMTQHKQPQQSTASDTVATFQVKRHELRLSGQAQATRTQKIEVPEGTVQNQSVKNGDTVAAGQQLLTVYHPDVQEKITTANQSLQKQQRSLKQLDDKINQLKSSLNQLAADDPQKSDLQSQLDEAQSNRQDSAAAVDQANQDVAKLQQNLNTIVKAPFAGRLYIDYQANGQQSITETSSDMEAVGQVSEFDYADVKVDQSVTVQALSTKTKQTTSINFISSDPAKSSKPNLAKYDVTAKLDHGFLNGQSVSMIIPLSGLQIPKTAVRQGAVYKVVNGRAVRTKITYTKKDDMYEVTKGLSSGDRILENPTKSTKDGAKVTVDD</sequence>
<protein>
    <submittedName>
        <fullName evidence="4">Transporter RND superfamily protein</fullName>
    </submittedName>
</protein>
<dbReference type="Gene3D" id="2.40.50.100">
    <property type="match status" value="1"/>
</dbReference>
<dbReference type="Gene3D" id="2.40.420.20">
    <property type="match status" value="1"/>
</dbReference>
<dbReference type="Gene3D" id="1.10.287.470">
    <property type="entry name" value="Helix hairpin bin"/>
    <property type="match status" value="1"/>
</dbReference>
<evidence type="ECO:0000256" key="2">
    <source>
        <dbReference type="SAM" id="Phobius"/>
    </source>
</evidence>